<evidence type="ECO:0000256" key="2">
    <source>
        <dbReference type="ARBA" id="ARBA00007441"/>
    </source>
</evidence>
<evidence type="ECO:0000313" key="8">
    <source>
        <dbReference type="EMBL" id="GLB46535.1"/>
    </source>
</evidence>
<dbReference type="GO" id="GO:0006520">
    <property type="term" value="P:amino acid metabolic process"/>
    <property type="evidence" value="ECO:0007669"/>
    <property type="project" value="InterPro"/>
</dbReference>
<dbReference type="PANTHER" id="PTHR46383:SF4">
    <property type="entry name" value="AMINOTRANSFERASE"/>
    <property type="match status" value="1"/>
</dbReference>
<dbReference type="EC" id="2.6.1.-" evidence="6"/>
<evidence type="ECO:0000259" key="7">
    <source>
        <dbReference type="Pfam" id="PF00155"/>
    </source>
</evidence>
<keyword evidence="9" id="KW-1185">Reference proteome</keyword>
<evidence type="ECO:0000256" key="4">
    <source>
        <dbReference type="ARBA" id="ARBA00022679"/>
    </source>
</evidence>
<keyword evidence="3 6" id="KW-0032">Aminotransferase</keyword>
<evidence type="ECO:0000256" key="6">
    <source>
        <dbReference type="RuleBase" id="RU000481"/>
    </source>
</evidence>
<dbReference type="SUPFAM" id="SSF53383">
    <property type="entry name" value="PLP-dependent transferases"/>
    <property type="match status" value="1"/>
</dbReference>
<dbReference type="InterPro" id="IPR004839">
    <property type="entry name" value="Aminotransferase_I/II_large"/>
</dbReference>
<keyword evidence="4 6" id="KW-0808">Transferase</keyword>
<dbReference type="Proteomes" id="UP001144204">
    <property type="component" value="Unassembled WGS sequence"/>
</dbReference>
<dbReference type="RefSeq" id="WP_286136001.1">
    <property type="nucleotide sequence ID" value="NZ_BRPL01000002.1"/>
</dbReference>
<dbReference type="GO" id="GO:0008483">
    <property type="term" value="F:transaminase activity"/>
    <property type="evidence" value="ECO:0007669"/>
    <property type="project" value="UniProtKB-KW"/>
</dbReference>
<evidence type="ECO:0000256" key="3">
    <source>
        <dbReference type="ARBA" id="ARBA00022576"/>
    </source>
</evidence>
<dbReference type="PANTHER" id="PTHR46383">
    <property type="entry name" value="ASPARTATE AMINOTRANSFERASE"/>
    <property type="match status" value="1"/>
</dbReference>
<proteinExistence type="inferred from homology"/>
<dbReference type="PROSITE" id="PS00105">
    <property type="entry name" value="AA_TRANSFER_CLASS_1"/>
    <property type="match status" value="1"/>
</dbReference>
<name>A0A9W6ES83_9LACO</name>
<dbReference type="Pfam" id="PF00155">
    <property type="entry name" value="Aminotran_1_2"/>
    <property type="match status" value="1"/>
</dbReference>
<dbReference type="GO" id="GO:0030170">
    <property type="term" value="F:pyridoxal phosphate binding"/>
    <property type="evidence" value="ECO:0007669"/>
    <property type="project" value="InterPro"/>
</dbReference>
<dbReference type="InterPro" id="IPR004838">
    <property type="entry name" value="NHTrfase_class1_PyrdxlP-BS"/>
</dbReference>
<dbReference type="EMBL" id="BRPL01000002">
    <property type="protein sequence ID" value="GLB46535.1"/>
    <property type="molecule type" value="Genomic_DNA"/>
</dbReference>
<dbReference type="InterPro" id="IPR050596">
    <property type="entry name" value="AspAT/PAT-like"/>
</dbReference>
<comment type="caution">
    <text evidence="8">The sequence shown here is derived from an EMBL/GenBank/DDBJ whole genome shotgun (WGS) entry which is preliminary data.</text>
</comment>
<accession>A0A9W6ES83</accession>
<dbReference type="CDD" id="cd00609">
    <property type="entry name" value="AAT_like"/>
    <property type="match status" value="1"/>
</dbReference>
<dbReference type="InterPro" id="IPR015421">
    <property type="entry name" value="PyrdxlP-dep_Trfase_major"/>
</dbReference>
<dbReference type="FunFam" id="3.40.640.10:FF:000033">
    <property type="entry name" value="Aspartate aminotransferase"/>
    <property type="match status" value="1"/>
</dbReference>
<evidence type="ECO:0000313" key="9">
    <source>
        <dbReference type="Proteomes" id="UP001144204"/>
    </source>
</evidence>
<sequence>MPELIPQLSKQYNHKLDLVQPSGIRAFDQRISKVPGIVKLTIGEPDLNTPDHVKEAAINGIKNNDTHYSAQPGKLELRKAIANYLHKSQGLNYDPNDEIIVTIGATEAIYATFEAMINPGDKVLIATPAFALYQPIVTLLGGIPVDIDTSGSHFNLSADRLEKVIEKEGDAVKAVLINYPGNPTGAEYSKDSLEAIAKVIKKHHLFAITDEIYAELVYGVKHYSLARWIPDQTIVINGLSKSHAMTGWRVGYVAGPAEFVKKATKVHAFMVTSPSDPAQDAATEALTNGLDDPIGMRKIYFKRRNFINKAMNDMGLKTVLPQGAFYLFVKIPASYNNSEAFALDLARKAKVGVTPGSAFGTGGEGYIRLSYAASDHDLHLAADRMKTFMDQINK</sequence>
<reference evidence="8" key="1">
    <citation type="submission" date="2022-07" db="EMBL/GenBank/DDBJ databases">
        <authorList>
            <person name="Kouya T."/>
            <person name="Ishiyama Y."/>
        </authorList>
    </citation>
    <scope>NUCLEOTIDE SEQUENCE</scope>
    <source>
        <strain evidence="8">WR16-4</strain>
    </source>
</reference>
<evidence type="ECO:0000256" key="5">
    <source>
        <dbReference type="ARBA" id="ARBA00022898"/>
    </source>
</evidence>
<gene>
    <name evidence="8" type="ORF">WR164_05140</name>
</gene>
<reference evidence="8" key="2">
    <citation type="journal article" date="2023" name="PLoS ONE">
        <title>Philodulcilactobacillus myokoensis gen. nov., sp. nov., a fructophilic, acidophilic, and agar-phobic lactic acid bacterium isolated from fermented vegetable extracts.</title>
        <authorList>
            <person name="Kouya T."/>
            <person name="Ishiyama Y."/>
            <person name="Ohashi S."/>
            <person name="Kumakubo R."/>
            <person name="Yamazaki T."/>
            <person name="Otaki T."/>
        </authorList>
    </citation>
    <scope>NUCLEOTIDE SEQUENCE</scope>
    <source>
        <strain evidence="8">WR16-4</strain>
    </source>
</reference>
<keyword evidence="5" id="KW-0663">Pyridoxal phosphate</keyword>
<feature type="domain" description="Aminotransferase class I/classII large" evidence="7">
    <location>
        <begin position="37"/>
        <end position="382"/>
    </location>
</feature>
<comment type="cofactor">
    <cofactor evidence="1 6">
        <name>pyridoxal 5'-phosphate</name>
        <dbReference type="ChEBI" id="CHEBI:597326"/>
    </cofactor>
</comment>
<dbReference type="AlphaFoldDB" id="A0A9W6ES83"/>
<dbReference type="InterPro" id="IPR015422">
    <property type="entry name" value="PyrdxlP-dep_Trfase_small"/>
</dbReference>
<evidence type="ECO:0000256" key="1">
    <source>
        <dbReference type="ARBA" id="ARBA00001933"/>
    </source>
</evidence>
<protein>
    <recommendedName>
        <fullName evidence="6">Aminotransferase</fullName>
        <ecNumber evidence="6">2.6.1.-</ecNumber>
    </recommendedName>
</protein>
<comment type="similarity">
    <text evidence="2 6">Belongs to the class-I pyridoxal-phosphate-dependent aminotransferase family.</text>
</comment>
<dbReference type="InterPro" id="IPR015424">
    <property type="entry name" value="PyrdxlP-dep_Trfase"/>
</dbReference>
<organism evidence="8 9">
    <name type="scientific">Philodulcilactobacillus myokoensis</name>
    <dbReference type="NCBI Taxonomy" id="2929573"/>
    <lineage>
        <taxon>Bacteria</taxon>
        <taxon>Bacillati</taxon>
        <taxon>Bacillota</taxon>
        <taxon>Bacilli</taxon>
        <taxon>Lactobacillales</taxon>
        <taxon>Lactobacillaceae</taxon>
        <taxon>Philodulcilactobacillus</taxon>
    </lineage>
</organism>
<dbReference type="Gene3D" id="3.90.1150.10">
    <property type="entry name" value="Aspartate Aminotransferase, domain 1"/>
    <property type="match status" value="1"/>
</dbReference>
<dbReference type="Gene3D" id="3.40.640.10">
    <property type="entry name" value="Type I PLP-dependent aspartate aminotransferase-like (Major domain)"/>
    <property type="match status" value="1"/>
</dbReference>